<reference evidence="2" key="2">
    <citation type="submission" date="2023-02" db="EMBL/GenBank/DDBJ databases">
        <title>'Rhodoalgimonas zhirmunskyi' gen. nov., isolated from a red alga.</title>
        <authorList>
            <person name="Nedashkovskaya O.I."/>
            <person name="Otstavnykh N.Y."/>
            <person name="Bystritskaya E.P."/>
            <person name="Balabanova L.A."/>
            <person name="Isaeva M.P."/>
        </authorList>
    </citation>
    <scope>NUCLEOTIDE SEQUENCE</scope>
    <source>
        <strain evidence="2">KCTC 52189</strain>
    </source>
</reference>
<proteinExistence type="predicted"/>
<evidence type="ECO:0000259" key="1">
    <source>
        <dbReference type="Pfam" id="PF08448"/>
    </source>
</evidence>
<evidence type="ECO:0000313" key="3">
    <source>
        <dbReference type="Proteomes" id="UP001226762"/>
    </source>
</evidence>
<protein>
    <submittedName>
        <fullName evidence="2">Hybrid sensor histidine kinase/response regulator</fullName>
    </submittedName>
</protein>
<dbReference type="InterPro" id="IPR013656">
    <property type="entry name" value="PAS_4"/>
</dbReference>
<name>A0AAE3WIX6_9RHOB</name>
<accession>A0AAE3WIX6</accession>
<organism evidence="2 3">
    <name type="scientific">Marimonas arenosa</name>
    <dbReference type="NCBI Taxonomy" id="1795305"/>
    <lineage>
        <taxon>Bacteria</taxon>
        <taxon>Pseudomonadati</taxon>
        <taxon>Pseudomonadota</taxon>
        <taxon>Alphaproteobacteria</taxon>
        <taxon>Rhodobacterales</taxon>
        <taxon>Paracoccaceae</taxon>
        <taxon>Marimonas</taxon>
    </lineage>
</organism>
<feature type="non-terminal residue" evidence="2">
    <location>
        <position position="69"/>
    </location>
</feature>
<sequence>NNQLHEVFPSSRQGVVGMTTAEALGPETWARIAPYWQKALAGEPQVFEITHDLSGRRIRVALAPDRAGG</sequence>
<dbReference type="RefSeq" id="WP_376744417.1">
    <property type="nucleotide sequence ID" value="NZ_JANHAX010000037.1"/>
</dbReference>
<comment type="caution">
    <text evidence="2">The sequence shown here is derived from an EMBL/GenBank/DDBJ whole genome shotgun (WGS) entry which is preliminary data.</text>
</comment>
<gene>
    <name evidence="2" type="ORF">NO357_21490</name>
</gene>
<feature type="non-terminal residue" evidence="2">
    <location>
        <position position="1"/>
    </location>
</feature>
<dbReference type="Proteomes" id="UP001226762">
    <property type="component" value="Unassembled WGS sequence"/>
</dbReference>
<evidence type="ECO:0000313" key="2">
    <source>
        <dbReference type="EMBL" id="MDQ2092485.1"/>
    </source>
</evidence>
<dbReference type="AlphaFoldDB" id="A0AAE3WIX6"/>
<keyword evidence="2" id="KW-0808">Transferase</keyword>
<keyword evidence="2" id="KW-0418">Kinase</keyword>
<keyword evidence="3" id="KW-1185">Reference proteome</keyword>
<feature type="domain" description="PAS fold-4" evidence="1">
    <location>
        <begin position="1"/>
        <end position="60"/>
    </location>
</feature>
<dbReference type="EMBL" id="JANHAX010000037">
    <property type="protein sequence ID" value="MDQ2092485.1"/>
    <property type="molecule type" value="Genomic_DNA"/>
</dbReference>
<reference evidence="2" key="1">
    <citation type="submission" date="2022-07" db="EMBL/GenBank/DDBJ databases">
        <authorList>
            <person name="Otstavnykh N."/>
            <person name="Isaeva M."/>
            <person name="Bystritskaya E."/>
        </authorList>
    </citation>
    <scope>NUCLEOTIDE SEQUENCE</scope>
    <source>
        <strain evidence="2">KCTC 52189</strain>
    </source>
</reference>
<dbReference type="Gene3D" id="3.30.450.20">
    <property type="entry name" value="PAS domain"/>
    <property type="match status" value="1"/>
</dbReference>
<dbReference type="GO" id="GO:0016301">
    <property type="term" value="F:kinase activity"/>
    <property type="evidence" value="ECO:0007669"/>
    <property type="project" value="UniProtKB-KW"/>
</dbReference>
<dbReference type="Pfam" id="PF08448">
    <property type="entry name" value="PAS_4"/>
    <property type="match status" value="1"/>
</dbReference>